<reference evidence="1" key="1">
    <citation type="submission" date="2014-09" db="EMBL/GenBank/DDBJ databases">
        <authorList>
            <person name="Magalhaes I.L.F."/>
            <person name="Oliveira U."/>
            <person name="Santos F.R."/>
            <person name="Vidigal T.H.D.A."/>
            <person name="Brescovit A.D."/>
            <person name="Santos A.J."/>
        </authorList>
    </citation>
    <scope>NUCLEOTIDE SEQUENCE</scope>
    <source>
        <tissue evidence="1">Shoot tissue taken approximately 20 cm above the soil surface</tissue>
    </source>
</reference>
<reference evidence="1" key="2">
    <citation type="journal article" date="2015" name="Data Brief">
        <title>Shoot transcriptome of the giant reed, Arundo donax.</title>
        <authorList>
            <person name="Barrero R.A."/>
            <person name="Guerrero F.D."/>
            <person name="Moolhuijzen P."/>
            <person name="Goolsby J.A."/>
            <person name="Tidwell J."/>
            <person name="Bellgard S.E."/>
            <person name="Bellgard M.I."/>
        </authorList>
    </citation>
    <scope>NUCLEOTIDE SEQUENCE</scope>
    <source>
        <tissue evidence="1">Shoot tissue taken approximately 20 cm above the soil surface</tissue>
    </source>
</reference>
<dbReference type="AlphaFoldDB" id="A0A0A9GPG0"/>
<sequence length="41" mass="4414">MSFCVAFPSICSSLNELLEKSSPLSSSVERKERSSCSNGCL</sequence>
<protein>
    <submittedName>
        <fullName evidence="1">Uncharacterized protein</fullName>
    </submittedName>
</protein>
<proteinExistence type="predicted"/>
<evidence type="ECO:0000313" key="1">
    <source>
        <dbReference type="EMBL" id="JAE27020.1"/>
    </source>
</evidence>
<organism evidence="1">
    <name type="scientific">Arundo donax</name>
    <name type="common">Giant reed</name>
    <name type="synonym">Donax arundinaceus</name>
    <dbReference type="NCBI Taxonomy" id="35708"/>
    <lineage>
        <taxon>Eukaryota</taxon>
        <taxon>Viridiplantae</taxon>
        <taxon>Streptophyta</taxon>
        <taxon>Embryophyta</taxon>
        <taxon>Tracheophyta</taxon>
        <taxon>Spermatophyta</taxon>
        <taxon>Magnoliopsida</taxon>
        <taxon>Liliopsida</taxon>
        <taxon>Poales</taxon>
        <taxon>Poaceae</taxon>
        <taxon>PACMAD clade</taxon>
        <taxon>Arundinoideae</taxon>
        <taxon>Arundineae</taxon>
        <taxon>Arundo</taxon>
    </lineage>
</organism>
<accession>A0A0A9GPG0</accession>
<dbReference type="EMBL" id="GBRH01170876">
    <property type="protein sequence ID" value="JAE27020.1"/>
    <property type="molecule type" value="Transcribed_RNA"/>
</dbReference>
<name>A0A0A9GPG0_ARUDO</name>